<evidence type="ECO:0000256" key="1">
    <source>
        <dbReference type="SAM" id="Phobius"/>
    </source>
</evidence>
<accession>A0A0C2H5H9</accession>
<evidence type="ECO:0000313" key="3">
    <source>
        <dbReference type="Proteomes" id="UP000054047"/>
    </source>
</evidence>
<dbReference type="OrthoDB" id="5794962at2759"/>
<dbReference type="PANTHER" id="PTHR46955">
    <property type="entry name" value="PROTEIN CBG01349-RELATED"/>
    <property type="match status" value="1"/>
</dbReference>
<reference evidence="2 3" key="1">
    <citation type="submission" date="2013-12" db="EMBL/GenBank/DDBJ databases">
        <title>Draft genome of the parsitic nematode Ancylostoma duodenale.</title>
        <authorList>
            <person name="Mitreva M."/>
        </authorList>
    </citation>
    <scope>NUCLEOTIDE SEQUENCE [LARGE SCALE GENOMIC DNA]</scope>
    <source>
        <strain evidence="2 3">Zhejiang</strain>
    </source>
</reference>
<keyword evidence="1" id="KW-0472">Membrane</keyword>
<dbReference type="EMBL" id="KN726955">
    <property type="protein sequence ID" value="KIH66799.1"/>
    <property type="molecule type" value="Genomic_DNA"/>
</dbReference>
<dbReference type="InterPro" id="IPR052322">
    <property type="entry name" value="Mito_rRNA_Mtase_NSUN4"/>
</dbReference>
<keyword evidence="1" id="KW-0812">Transmembrane</keyword>
<name>A0A0C2H5H9_9BILA</name>
<keyword evidence="3" id="KW-1185">Reference proteome</keyword>
<protein>
    <submittedName>
        <fullName evidence="2">Uncharacterized protein</fullName>
    </submittedName>
</protein>
<dbReference type="Proteomes" id="UP000054047">
    <property type="component" value="Unassembled WGS sequence"/>
</dbReference>
<proteinExistence type="predicted"/>
<dbReference type="AlphaFoldDB" id="A0A0C2H5H9"/>
<evidence type="ECO:0000313" key="2">
    <source>
        <dbReference type="EMBL" id="KIH66799.1"/>
    </source>
</evidence>
<sequence>MAFLFFGISFGCIDLYLEFALSPIAESPNCATIVCFVSDRFRYYWGTSNMANRTSAGMLLSSLLFIIIPSVGVGFVEMIGYSISRRLGPFYTLGLLCAGG</sequence>
<keyword evidence="1" id="KW-1133">Transmembrane helix</keyword>
<feature type="transmembrane region" description="Helical" evidence="1">
    <location>
        <begin position="55"/>
        <end position="76"/>
    </location>
</feature>
<gene>
    <name evidence="2" type="ORF">ANCDUO_02873</name>
</gene>
<dbReference type="PANTHER" id="PTHR46955:SF3">
    <property type="entry name" value="G_PROTEIN_RECEP_F1_2 DOMAIN-CONTAINING PROTEIN"/>
    <property type="match status" value="1"/>
</dbReference>
<organism evidence="2 3">
    <name type="scientific">Ancylostoma duodenale</name>
    <dbReference type="NCBI Taxonomy" id="51022"/>
    <lineage>
        <taxon>Eukaryota</taxon>
        <taxon>Metazoa</taxon>
        <taxon>Ecdysozoa</taxon>
        <taxon>Nematoda</taxon>
        <taxon>Chromadorea</taxon>
        <taxon>Rhabditida</taxon>
        <taxon>Rhabditina</taxon>
        <taxon>Rhabditomorpha</taxon>
        <taxon>Strongyloidea</taxon>
        <taxon>Ancylostomatidae</taxon>
        <taxon>Ancylostomatinae</taxon>
        <taxon>Ancylostoma</taxon>
    </lineage>
</organism>